<dbReference type="GO" id="GO:0008477">
    <property type="term" value="F:purine nucleosidase activity"/>
    <property type="evidence" value="ECO:0007669"/>
    <property type="project" value="TreeGrafter"/>
</dbReference>
<protein>
    <submittedName>
        <fullName evidence="5">Nucleoside hydrolase</fullName>
    </submittedName>
</protein>
<accession>A0A1Y2DU37</accession>
<evidence type="ECO:0000256" key="1">
    <source>
        <dbReference type="ARBA" id="ARBA00009176"/>
    </source>
</evidence>
<evidence type="ECO:0000313" key="6">
    <source>
        <dbReference type="Proteomes" id="UP000193920"/>
    </source>
</evidence>
<reference evidence="5 6" key="1">
    <citation type="submission" date="2016-08" db="EMBL/GenBank/DDBJ databases">
        <title>A Parts List for Fungal Cellulosomes Revealed by Comparative Genomics.</title>
        <authorList>
            <consortium name="DOE Joint Genome Institute"/>
            <person name="Haitjema C.H."/>
            <person name="Gilmore S.P."/>
            <person name="Henske J.K."/>
            <person name="Solomon K.V."/>
            <person name="De Groot R."/>
            <person name="Kuo A."/>
            <person name="Mondo S.J."/>
            <person name="Salamov A.A."/>
            <person name="Labutti K."/>
            <person name="Zhao Z."/>
            <person name="Chiniquy J."/>
            <person name="Barry K."/>
            <person name="Brewer H.M."/>
            <person name="Purvine S.O."/>
            <person name="Wright A.T."/>
            <person name="Boxma B."/>
            <person name="Van Alen T."/>
            <person name="Hackstein J.H."/>
            <person name="Baker S.E."/>
            <person name="Grigoriev I.V."/>
            <person name="O'Malley M.A."/>
        </authorList>
    </citation>
    <scope>NUCLEOTIDE SEQUENCE [LARGE SCALE GENOMIC DNA]</scope>
    <source>
        <strain evidence="5 6">G1</strain>
    </source>
</reference>
<evidence type="ECO:0000256" key="3">
    <source>
        <dbReference type="ARBA" id="ARBA00023295"/>
    </source>
</evidence>
<keyword evidence="3" id="KW-0326">Glycosidase</keyword>
<sequence length="346" mass="38791">MIIDVWHDCDPGHDDAIALMYCLSEPNINLVGISTVHGNQESYKTFMNAIRILYITGNISMVKNLKVIAGANKPIKRKSQICEEIHGQSGLGGVNWEEIDKKIEALGINLKEGEKQNIEDVVDGIHNAYETSKNGRLTILVTGCHTNIAAYAQKYPDDIKSGNINVVAMGGSVDTYGNTGPWSEFNIQIDPEAFDIVLKAFQTKNKKSLVTLIPLEVTHTVLSTPDVIDKLDKNNKFENLIINLLLFFKESYKNVFNFSSPPVHDPVAAYYIVHPEDFEVKHEQAVVETEGKYTSGTICINRYPSVGDWCDANEFKELNICRKVNVNKFWDDVIKHLHILAKQSPL</sequence>
<dbReference type="Pfam" id="PF01156">
    <property type="entry name" value="IU_nuc_hydro"/>
    <property type="match status" value="1"/>
</dbReference>
<proteinExistence type="inferred from homology"/>
<keyword evidence="6" id="KW-1185">Reference proteome</keyword>
<dbReference type="Proteomes" id="UP000193920">
    <property type="component" value="Unassembled WGS sequence"/>
</dbReference>
<feature type="domain" description="Inosine/uridine-preferring nucleoside hydrolase" evidence="4">
    <location>
        <begin position="5"/>
        <end position="331"/>
    </location>
</feature>
<dbReference type="EMBL" id="MCOG01000057">
    <property type="protein sequence ID" value="ORY62781.1"/>
    <property type="molecule type" value="Genomic_DNA"/>
</dbReference>
<dbReference type="Gene3D" id="3.90.245.10">
    <property type="entry name" value="Ribonucleoside hydrolase-like"/>
    <property type="match status" value="1"/>
</dbReference>
<dbReference type="GO" id="GO:0005829">
    <property type="term" value="C:cytosol"/>
    <property type="evidence" value="ECO:0007669"/>
    <property type="project" value="TreeGrafter"/>
</dbReference>
<dbReference type="PANTHER" id="PTHR12304">
    <property type="entry name" value="INOSINE-URIDINE PREFERRING NUCLEOSIDE HYDROLASE"/>
    <property type="match status" value="1"/>
</dbReference>
<comment type="caution">
    <text evidence="5">The sequence shown here is derived from an EMBL/GenBank/DDBJ whole genome shotgun (WGS) entry which is preliminary data.</text>
</comment>
<dbReference type="PROSITE" id="PS01247">
    <property type="entry name" value="IUNH"/>
    <property type="match status" value="1"/>
</dbReference>
<dbReference type="InterPro" id="IPR023186">
    <property type="entry name" value="IUNH"/>
</dbReference>
<dbReference type="InterPro" id="IPR036452">
    <property type="entry name" value="Ribo_hydro-like"/>
</dbReference>
<gene>
    <name evidence="5" type="ORF">LY90DRAFT_701005</name>
</gene>
<dbReference type="AlphaFoldDB" id="A0A1Y2DU37"/>
<evidence type="ECO:0000313" key="5">
    <source>
        <dbReference type="EMBL" id="ORY62781.1"/>
    </source>
</evidence>
<dbReference type="GO" id="GO:0045437">
    <property type="term" value="F:uridine nucleosidase activity"/>
    <property type="evidence" value="ECO:0007669"/>
    <property type="project" value="UniProtKB-ARBA"/>
</dbReference>
<dbReference type="SUPFAM" id="SSF53590">
    <property type="entry name" value="Nucleoside hydrolase"/>
    <property type="match status" value="1"/>
</dbReference>
<organism evidence="5 6">
    <name type="scientific">Neocallimastix californiae</name>
    <dbReference type="NCBI Taxonomy" id="1754190"/>
    <lineage>
        <taxon>Eukaryota</taxon>
        <taxon>Fungi</taxon>
        <taxon>Fungi incertae sedis</taxon>
        <taxon>Chytridiomycota</taxon>
        <taxon>Chytridiomycota incertae sedis</taxon>
        <taxon>Neocallimastigomycetes</taxon>
        <taxon>Neocallimastigales</taxon>
        <taxon>Neocallimastigaceae</taxon>
        <taxon>Neocallimastix</taxon>
    </lineage>
</organism>
<evidence type="ECO:0000259" key="4">
    <source>
        <dbReference type="Pfam" id="PF01156"/>
    </source>
</evidence>
<name>A0A1Y2DU37_9FUNG</name>
<keyword evidence="2 5" id="KW-0378">Hydrolase</keyword>
<dbReference type="GO" id="GO:0006152">
    <property type="term" value="P:purine nucleoside catabolic process"/>
    <property type="evidence" value="ECO:0007669"/>
    <property type="project" value="TreeGrafter"/>
</dbReference>
<dbReference type="OrthoDB" id="5783963at2759"/>
<comment type="similarity">
    <text evidence="1">Belongs to the IUNH family.</text>
</comment>
<dbReference type="STRING" id="1754190.A0A1Y2DU37"/>
<evidence type="ECO:0000256" key="2">
    <source>
        <dbReference type="ARBA" id="ARBA00022801"/>
    </source>
</evidence>
<dbReference type="InterPro" id="IPR001910">
    <property type="entry name" value="Inosine/uridine_hydrolase_dom"/>
</dbReference>
<dbReference type="PANTHER" id="PTHR12304:SF4">
    <property type="entry name" value="URIDINE NUCLEOSIDASE"/>
    <property type="match status" value="1"/>
</dbReference>
<dbReference type="InterPro" id="IPR015910">
    <property type="entry name" value="I/U_nuclsd_hydro_CS"/>
</dbReference>